<protein>
    <submittedName>
        <fullName evidence="6">Peptide/nickel transport system ATP-binding protein</fullName>
    </submittedName>
</protein>
<comment type="similarity">
    <text evidence="1">Belongs to the ABC transporter superfamily.</text>
</comment>
<dbReference type="AlphaFoldDB" id="A0A1H3VL87"/>
<dbReference type="PROSITE" id="PS50893">
    <property type="entry name" value="ABC_TRANSPORTER_2"/>
    <property type="match status" value="1"/>
</dbReference>
<proteinExistence type="inferred from homology"/>
<dbReference type="GO" id="GO:0016887">
    <property type="term" value="F:ATP hydrolysis activity"/>
    <property type="evidence" value="ECO:0007669"/>
    <property type="project" value="InterPro"/>
</dbReference>
<accession>A0A1H3VL87</accession>
<dbReference type="Proteomes" id="UP000183469">
    <property type="component" value="Unassembled WGS sequence"/>
</dbReference>
<reference evidence="6 7" key="1">
    <citation type="submission" date="2016-10" db="EMBL/GenBank/DDBJ databases">
        <authorList>
            <person name="de Groot N.N."/>
        </authorList>
    </citation>
    <scope>NUCLEOTIDE SEQUENCE [LARGE SCALE GENOMIC DNA]</scope>
    <source>
        <strain evidence="6 7">DSM 2872</strain>
    </source>
</reference>
<dbReference type="PROSITE" id="PS00211">
    <property type="entry name" value="ABC_TRANSPORTER_1"/>
    <property type="match status" value="1"/>
</dbReference>
<name>A0A1H3VL87_SELRU</name>
<evidence type="ECO:0000256" key="3">
    <source>
        <dbReference type="ARBA" id="ARBA00022741"/>
    </source>
</evidence>
<sequence>MSDKEILLSTDKICKEFTKGDGTKFTACKDVSLQLYRGETLGLVGESGCGKSTFVRTIMGLHPADSGKIFFKGEDITNLSGEKRRAMAKHIQMIFQDPSTAFNPKMRIRDIICEPLRNFAKVSDKEAEARAVALLEKVELAPEIALRYPHELSGGQRQRVGIARALILEPEIIICDEATSALDVSVQDSIAKLLAKIQKERGVSYIFICHDLGLVSLISHRVAVMQQGQIVEELPGDKIQEAQHPYTQKLLSSVFTVRARS</sequence>
<evidence type="ECO:0000313" key="7">
    <source>
        <dbReference type="Proteomes" id="UP000183469"/>
    </source>
</evidence>
<dbReference type="GO" id="GO:0005524">
    <property type="term" value="F:ATP binding"/>
    <property type="evidence" value="ECO:0007669"/>
    <property type="project" value="UniProtKB-KW"/>
</dbReference>
<dbReference type="InterPro" id="IPR003593">
    <property type="entry name" value="AAA+_ATPase"/>
</dbReference>
<gene>
    <name evidence="6" type="ORF">SAMN05660648_00325</name>
</gene>
<dbReference type="SMART" id="SM00382">
    <property type="entry name" value="AAA"/>
    <property type="match status" value="1"/>
</dbReference>
<keyword evidence="4 6" id="KW-0067">ATP-binding</keyword>
<evidence type="ECO:0000313" key="6">
    <source>
        <dbReference type="EMBL" id="SDZ75024.1"/>
    </source>
</evidence>
<dbReference type="Pfam" id="PF00005">
    <property type="entry name" value="ABC_tran"/>
    <property type="match status" value="1"/>
</dbReference>
<evidence type="ECO:0000259" key="5">
    <source>
        <dbReference type="PROSITE" id="PS50893"/>
    </source>
</evidence>
<organism evidence="6 7">
    <name type="scientific">Selenomonas ruminantium</name>
    <dbReference type="NCBI Taxonomy" id="971"/>
    <lineage>
        <taxon>Bacteria</taxon>
        <taxon>Bacillati</taxon>
        <taxon>Bacillota</taxon>
        <taxon>Negativicutes</taxon>
        <taxon>Selenomonadales</taxon>
        <taxon>Selenomonadaceae</taxon>
        <taxon>Selenomonas</taxon>
    </lineage>
</organism>
<dbReference type="PANTHER" id="PTHR43776">
    <property type="entry name" value="TRANSPORT ATP-BINDING PROTEIN"/>
    <property type="match status" value="1"/>
</dbReference>
<keyword evidence="3" id="KW-0547">Nucleotide-binding</keyword>
<dbReference type="InterPro" id="IPR027417">
    <property type="entry name" value="P-loop_NTPase"/>
</dbReference>
<dbReference type="EMBL" id="FNQG01000002">
    <property type="protein sequence ID" value="SDZ75024.1"/>
    <property type="molecule type" value="Genomic_DNA"/>
</dbReference>
<evidence type="ECO:0000256" key="2">
    <source>
        <dbReference type="ARBA" id="ARBA00022448"/>
    </source>
</evidence>
<dbReference type="InterPro" id="IPR003439">
    <property type="entry name" value="ABC_transporter-like_ATP-bd"/>
</dbReference>
<dbReference type="GO" id="GO:0055085">
    <property type="term" value="P:transmembrane transport"/>
    <property type="evidence" value="ECO:0007669"/>
    <property type="project" value="UniProtKB-ARBA"/>
</dbReference>
<dbReference type="Gene3D" id="3.40.50.300">
    <property type="entry name" value="P-loop containing nucleotide triphosphate hydrolases"/>
    <property type="match status" value="1"/>
</dbReference>
<dbReference type="CDD" id="cd03257">
    <property type="entry name" value="ABC_NikE_OppD_transporters"/>
    <property type="match status" value="1"/>
</dbReference>
<keyword evidence="2" id="KW-0813">Transport</keyword>
<dbReference type="PANTHER" id="PTHR43776:SF8">
    <property type="entry name" value="ABC TRANSPORTER, ATP-BINDING PROTEIN"/>
    <property type="match status" value="1"/>
</dbReference>
<dbReference type="FunFam" id="3.40.50.300:FF:000016">
    <property type="entry name" value="Oligopeptide ABC transporter ATP-binding component"/>
    <property type="match status" value="1"/>
</dbReference>
<feature type="domain" description="ABC transporter" evidence="5">
    <location>
        <begin position="8"/>
        <end position="252"/>
    </location>
</feature>
<dbReference type="InterPro" id="IPR050319">
    <property type="entry name" value="ABC_transp_ATP-bind"/>
</dbReference>
<evidence type="ECO:0000256" key="1">
    <source>
        <dbReference type="ARBA" id="ARBA00005417"/>
    </source>
</evidence>
<dbReference type="SUPFAM" id="SSF52540">
    <property type="entry name" value="P-loop containing nucleoside triphosphate hydrolases"/>
    <property type="match status" value="1"/>
</dbReference>
<dbReference type="OrthoDB" id="9779287at2"/>
<dbReference type="RefSeq" id="WP_074670400.1">
    <property type="nucleotide sequence ID" value="NZ_FNQG01000002.1"/>
</dbReference>
<dbReference type="InterPro" id="IPR017871">
    <property type="entry name" value="ABC_transporter-like_CS"/>
</dbReference>
<evidence type="ECO:0000256" key="4">
    <source>
        <dbReference type="ARBA" id="ARBA00022840"/>
    </source>
</evidence>